<dbReference type="VEuPathDB" id="FungiDB:PDIP_53600"/>
<dbReference type="GO" id="GO:0051015">
    <property type="term" value="F:actin filament binding"/>
    <property type="evidence" value="ECO:0007669"/>
    <property type="project" value="TreeGrafter"/>
</dbReference>
<dbReference type="GO" id="GO:0051666">
    <property type="term" value="P:actin cortical patch localization"/>
    <property type="evidence" value="ECO:0007669"/>
    <property type="project" value="TreeGrafter"/>
</dbReference>
<dbReference type="InterPro" id="IPR051702">
    <property type="entry name" value="SH3_domain_YSC84-like"/>
</dbReference>
<protein>
    <submittedName>
        <fullName evidence="2">Ysc84 actin-binding domain</fullName>
    </submittedName>
</protein>
<dbReference type="EMBL" id="CP060775">
    <property type="protein sequence ID" value="QQK43082.1"/>
    <property type="molecule type" value="Genomic_DNA"/>
</dbReference>
<name>A0A7T6XL98_PENDI</name>
<gene>
    <name evidence="2" type="ORF">Pdw03_6983</name>
</gene>
<dbReference type="PANTHER" id="PTHR15629">
    <property type="entry name" value="SH3YL1 PROTEIN"/>
    <property type="match status" value="1"/>
</dbReference>
<dbReference type="GO" id="GO:0030479">
    <property type="term" value="C:actin cortical patch"/>
    <property type="evidence" value="ECO:0007669"/>
    <property type="project" value="TreeGrafter"/>
</dbReference>
<feature type="domain" description="Ysc84 actin-binding" evidence="1">
    <location>
        <begin position="64"/>
        <end position="187"/>
    </location>
</feature>
<dbReference type="AlphaFoldDB" id="A0A7T6XL98"/>
<sequence>MKNPLHNPLPASLSSECKKAAAIIESFINPSLKIDGQIPRKIFAGAKGIAMAAGPPRQPLAMGGVGAGGQLGAELTDFIFVLRTDSAVKTFMQSGNLTLGGNLSMAVGPIGRSAEAGGVVGIKGATGVFAYSKTRGLHSGATIEGGVLAERADANKKLYGRKIRAKELLSGLIPPPPEARVLLEVLNGDFFRIEGAVEPASEDPEQLRQQNTDTAVQDPNEQSPGIVAVAANPLAVVEPSTEQTLRTAPTTELGIEEVTGDAVSSDNTTDDTHTSNLLKPISLLLSMFRPWSRAQNQYRKALNRQLETRTSLVSLMFRLTAKRPLPVWLNEEAKFCSNYVVLTFFKSR</sequence>
<dbReference type="GO" id="GO:0035091">
    <property type="term" value="F:phosphatidylinositol binding"/>
    <property type="evidence" value="ECO:0007669"/>
    <property type="project" value="TreeGrafter"/>
</dbReference>
<dbReference type="PANTHER" id="PTHR15629:SF2">
    <property type="entry name" value="SH3 DOMAIN-CONTAINING YSC84-LIKE PROTEIN 1"/>
    <property type="match status" value="1"/>
</dbReference>
<dbReference type="RefSeq" id="XP_065956597.1">
    <property type="nucleotide sequence ID" value="XM_066101514.1"/>
</dbReference>
<reference evidence="2 3" key="1">
    <citation type="submission" date="2020-08" db="EMBL/GenBank/DDBJ databases">
        <title>The completed genome sequence of the pathogenic ascomycete fungus Penicillium digitatum.</title>
        <authorList>
            <person name="Wang M."/>
        </authorList>
    </citation>
    <scope>NUCLEOTIDE SEQUENCE [LARGE SCALE GENOMIC DNA]</scope>
    <source>
        <strain evidence="2 3">PdW03</strain>
    </source>
</reference>
<dbReference type="Proteomes" id="UP000595662">
    <property type="component" value="Chromosome 2"/>
</dbReference>
<organism evidence="2 3">
    <name type="scientific">Penicillium digitatum</name>
    <name type="common">Green mold</name>
    <dbReference type="NCBI Taxonomy" id="36651"/>
    <lineage>
        <taxon>Eukaryota</taxon>
        <taxon>Fungi</taxon>
        <taxon>Dikarya</taxon>
        <taxon>Ascomycota</taxon>
        <taxon>Pezizomycotina</taxon>
        <taxon>Eurotiomycetes</taxon>
        <taxon>Eurotiomycetidae</taxon>
        <taxon>Eurotiales</taxon>
        <taxon>Aspergillaceae</taxon>
        <taxon>Penicillium</taxon>
    </lineage>
</organism>
<evidence type="ECO:0000313" key="2">
    <source>
        <dbReference type="EMBL" id="QQK43082.1"/>
    </source>
</evidence>
<dbReference type="GeneID" id="26233675"/>
<evidence type="ECO:0000313" key="3">
    <source>
        <dbReference type="Proteomes" id="UP000595662"/>
    </source>
</evidence>
<evidence type="ECO:0000259" key="1">
    <source>
        <dbReference type="Pfam" id="PF04366"/>
    </source>
</evidence>
<dbReference type="InterPro" id="IPR007461">
    <property type="entry name" value="Ysc84_actin-binding"/>
</dbReference>
<dbReference type="Pfam" id="PF04366">
    <property type="entry name" value="Ysc84"/>
    <property type="match status" value="1"/>
</dbReference>
<proteinExistence type="predicted"/>
<accession>A0A7T6XL98</accession>
<dbReference type="GO" id="GO:0051017">
    <property type="term" value="P:actin filament bundle assembly"/>
    <property type="evidence" value="ECO:0007669"/>
    <property type="project" value="TreeGrafter"/>
</dbReference>